<evidence type="ECO:0000259" key="2">
    <source>
        <dbReference type="PROSITE" id="PS50887"/>
    </source>
</evidence>
<evidence type="ECO:0000313" key="3">
    <source>
        <dbReference type="EMBL" id="MBW7572386.1"/>
    </source>
</evidence>
<dbReference type="Pfam" id="PF00990">
    <property type="entry name" value="GGDEF"/>
    <property type="match status" value="1"/>
</dbReference>
<dbReference type="Gene3D" id="3.30.70.270">
    <property type="match status" value="1"/>
</dbReference>
<keyword evidence="4" id="KW-1185">Reference proteome</keyword>
<protein>
    <submittedName>
        <fullName evidence="3">GGDEF domain-containing protein</fullName>
    </submittedName>
</protein>
<dbReference type="CDD" id="cd01949">
    <property type="entry name" value="GGDEF"/>
    <property type="match status" value="1"/>
</dbReference>
<feature type="transmembrane region" description="Helical" evidence="1">
    <location>
        <begin position="131"/>
        <end position="148"/>
    </location>
</feature>
<reference evidence="3 4" key="1">
    <citation type="submission" date="2021-03" db="EMBL/GenBank/DDBJ databases">
        <title>Caproiciproducens sp. nov. isolated from feces of cow.</title>
        <authorList>
            <person name="Choi J.-Y."/>
        </authorList>
    </citation>
    <scope>NUCLEOTIDE SEQUENCE [LARGE SCALE GENOMIC DNA]</scope>
    <source>
        <strain evidence="3 4">AGMB10547</strain>
    </source>
</reference>
<dbReference type="NCBIfam" id="TIGR00254">
    <property type="entry name" value="GGDEF"/>
    <property type="match status" value="1"/>
</dbReference>
<name>A0ABS7DPB4_9FIRM</name>
<dbReference type="InterPro" id="IPR029787">
    <property type="entry name" value="Nucleotide_cyclase"/>
</dbReference>
<feature type="transmembrane region" description="Helical" evidence="1">
    <location>
        <begin position="70"/>
        <end position="90"/>
    </location>
</feature>
<keyword evidence="1" id="KW-1133">Transmembrane helix</keyword>
<feature type="transmembrane region" description="Helical" evidence="1">
    <location>
        <begin position="102"/>
        <end position="124"/>
    </location>
</feature>
<dbReference type="PANTHER" id="PTHR45138:SF9">
    <property type="entry name" value="DIGUANYLATE CYCLASE DGCM-RELATED"/>
    <property type="match status" value="1"/>
</dbReference>
<dbReference type="EMBL" id="JAGFNZ010000002">
    <property type="protein sequence ID" value="MBW7572386.1"/>
    <property type="molecule type" value="Genomic_DNA"/>
</dbReference>
<dbReference type="PROSITE" id="PS50887">
    <property type="entry name" value="GGDEF"/>
    <property type="match status" value="1"/>
</dbReference>
<dbReference type="SUPFAM" id="SSF55073">
    <property type="entry name" value="Nucleotide cyclase"/>
    <property type="match status" value="1"/>
</dbReference>
<proteinExistence type="predicted"/>
<feature type="transmembrane region" description="Helical" evidence="1">
    <location>
        <begin position="39"/>
        <end position="58"/>
    </location>
</feature>
<dbReference type="PANTHER" id="PTHR45138">
    <property type="entry name" value="REGULATORY COMPONENTS OF SENSORY TRANSDUCTION SYSTEM"/>
    <property type="match status" value="1"/>
</dbReference>
<dbReference type="InterPro" id="IPR043128">
    <property type="entry name" value="Rev_trsase/Diguanyl_cyclase"/>
</dbReference>
<dbReference type="RefSeq" id="WP_219964792.1">
    <property type="nucleotide sequence ID" value="NZ_JAGFNZ010000002.1"/>
</dbReference>
<evidence type="ECO:0000313" key="4">
    <source>
        <dbReference type="Proteomes" id="UP000719942"/>
    </source>
</evidence>
<evidence type="ECO:0000256" key="1">
    <source>
        <dbReference type="SAM" id="Phobius"/>
    </source>
</evidence>
<feature type="domain" description="GGDEF" evidence="2">
    <location>
        <begin position="268"/>
        <end position="402"/>
    </location>
</feature>
<organism evidence="3 4">
    <name type="scientific">Caproiciproducens faecalis</name>
    <dbReference type="NCBI Taxonomy" id="2820301"/>
    <lineage>
        <taxon>Bacteria</taxon>
        <taxon>Bacillati</taxon>
        <taxon>Bacillota</taxon>
        <taxon>Clostridia</taxon>
        <taxon>Eubacteriales</taxon>
        <taxon>Acutalibacteraceae</taxon>
        <taxon>Caproiciproducens</taxon>
    </lineage>
</organism>
<dbReference type="Proteomes" id="UP000719942">
    <property type="component" value="Unassembled WGS sequence"/>
</dbReference>
<keyword evidence="1" id="KW-0472">Membrane</keyword>
<keyword evidence="1" id="KW-0812">Transmembrane</keyword>
<dbReference type="InterPro" id="IPR000160">
    <property type="entry name" value="GGDEF_dom"/>
</dbReference>
<accession>A0ABS7DPB4</accession>
<comment type="caution">
    <text evidence="3">The sequence shown here is derived from an EMBL/GenBank/DDBJ whole genome shotgun (WGS) entry which is preliminary data.</text>
</comment>
<dbReference type="InterPro" id="IPR050469">
    <property type="entry name" value="Diguanylate_Cyclase"/>
</dbReference>
<gene>
    <name evidence="3" type="ORF">J5W02_06120</name>
</gene>
<sequence>MEETLLLKLKNFFHLKISTEEQKEFDLYILTANIKRGKMTAVTFLVLEAAAILFSCMVKRDTLLREPQRYYLLMYAVMIASMTVFLLFFRQFEKNIDRNRRAIWTTGILFAGFILLWCAGITLLDQLTSGQIIVFTVAVICVAVVPFYSPVTLFFIYLGTEGVFLLLLPAFQKSEGFLFNNSLNSASYVVLSWAIAHMMYKNKIYEFHNGKIIREKNEELQRINGQLTLANQTLEKLAVTDGLTNVYNRSYFDRTVRREWNRCQRGRAPIALIMIDIDYFKEFNDHYGHPAGDRCVRQIAGVLASCVRRSSDSVTRYGGDEFAVLLPCMESDQVSLVAHKIKEEIKNLAIPHRHSPGGPVVSVSVGAYTVVPDSGIALSEFINIADKALYEAKKTRDHVVVT</sequence>
<dbReference type="SMART" id="SM00267">
    <property type="entry name" value="GGDEF"/>
    <property type="match status" value="1"/>
</dbReference>